<reference evidence="1" key="2">
    <citation type="journal article" date="2021" name="Genome Biol. Evol.">
        <title>Developing a high-quality reference genome for a parasitic bivalve with doubly uniparental inheritance (Bivalvia: Unionida).</title>
        <authorList>
            <person name="Smith C.H."/>
        </authorList>
    </citation>
    <scope>NUCLEOTIDE SEQUENCE</scope>
    <source>
        <strain evidence="1">CHS0354</strain>
        <tissue evidence="1">Mantle</tissue>
    </source>
</reference>
<accession>A0AAE0T958</accession>
<gene>
    <name evidence="1" type="ORF">CHS0354_010756</name>
</gene>
<evidence type="ECO:0000313" key="2">
    <source>
        <dbReference type="Proteomes" id="UP001195483"/>
    </source>
</evidence>
<evidence type="ECO:0000313" key="1">
    <source>
        <dbReference type="EMBL" id="KAK3606127.1"/>
    </source>
</evidence>
<dbReference type="AlphaFoldDB" id="A0AAE0T958"/>
<comment type="caution">
    <text evidence="1">The sequence shown here is derived from an EMBL/GenBank/DDBJ whole genome shotgun (WGS) entry which is preliminary data.</text>
</comment>
<dbReference type="EMBL" id="JAEAOA010000675">
    <property type="protein sequence ID" value="KAK3606127.1"/>
    <property type="molecule type" value="Genomic_DNA"/>
</dbReference>
<keyword evidence="2" id="KW-1185">Reference proteome</keyword>
<dbReference type="Proteomes" id="UP001195483">
    <property type="component" value="Unassembled WGS sequence"/>
</dbReference>
<sequence>MEISLRRQAEKLKTIQAIGLYYEDIDSIVEDIALHDKQNKYQVYDIDVENEFADEEIPYGNFDDIADANKELKEYGTGTSS</sequence>
<name>A0AAE0T958_9BIVA</name>
<proteinExistence type="predicted"/>
<reference evidence="1" key="1">
    <citation type="journal article" date="2021" name="Genome Biol. Evol.">
        <title>A High-Quality Reference Genome for a Parasitic Bivalve with Doubly Uniparental Inheritance (Bivalvia: Unionida).</title>
        <authorList>
            <person name="Smith C.H."/>
        </authorList>
    </citation>
    <scope>NUCLEOTIDE SEQUENCE</scope>
    <source>
        <strain evidence="1">CHS0354</strain>
    </source>
</reference>
<protein>
    <submittedName>
        <fullName evidence="1">Uncharacterized protein</fullName>
    </submittedName>
</protein>
<reference evidence="1" key="3">
    <citation type="submission" date="2023-05" db="EMBL/GenBank/DDBJ databases">
        <authorList>
            <person name="Smith C.H."/>
        </authorList>
    </citation>
    <scope>NUCLEOTIDE SEQUENCE</scope>
    <source>
        <strain evidence="1">CHS0354</strain>
        <tissue evidence="1">Mantle</tissue>
    </source>
</reference>
<organism evidence="1 2">
    <name type="scientific">Potamilus streckersoni</name>
    <dbReference type="NCBI Taxonomy" id="2493646"/>
    <lineage>
        <taxon>Eukaryota</taxon>
        <taxon>Metazoa</taxon>
        <taxon>Spiralia</taxon>
        <taxon>Lophotrochozoa</taxon>
        <taxon>Mollusca</taxon>
        <taxon>Bivalvia</taxon>
        <taxon>Autobranchia</taxon>
        <taxon>Heteroconchia</taxon>
        <taxon>Palaeoheterodonta</taxon>
        <taxon>Unionida</taxon>
        <taxon>Unionoidea</taxon>
        <taxon>Unionidae</taxon>
        <taxon>Ambleminae</taxon>
        <taxon>Lampsilini</taxon>
        <taxon>Potamilus</taxon>
    </lineage>
</organism>